<protein>
    <submittedName>
        <fullName evidence="2">RING-type domain-containing protein</fullName>
    </submittedName>
</protein>
<dbReference type="Proteomes" id="UP000887569">
    <property type="component" value="Unplaced"/>
</dbReference>
<dbReference type="WBParaSite" id="PgR015_g088_t03">
    <property type="protein sequence ID" value="PgR015_g088_t03"/>
    <property type="gene ID" value="PgR015_g088"/>
</dbReference>
<reference evidence="2" key="1">
    <citation type="submission" date="2022-11" db="UniProtKB">
        <authorList>
            <consortium name="WormBaseParasite"/>
        </authorList>
    </citation>
    <scope>IDENTIFICATION</scope>
</reference>
<keyword evidence="1" id="KW-1185">Reference proteome</keyword>
<name>A0A915ASK4_PARUN</name>
<organism evidence="1 2">
    <name type="scientific">Parascaris univalens</name>
    <name type="common">Nematode worm</name>
    <dbReference type="NCBI Taxonomy" id="6257"/>
    <lineage>
        <taxon>Eukaryota</taxon>
        <taxon>Metazoa</taxon>
        <taxon>Ecdysozoa</taxon>
        <taxon>Nematoda</taxon>
        <taxon>Chromadorea</taxon>
        <taxon>Rhabditida</taxon>
        <taxon>Spirurina</taxon>
        <taxon>Ascaridomorpha</taxon>
        <taxon>Ascaridoidea</taxon>
        <taxon>Ascarididae</taxon>
        <taxon>Parascaris</taxon>
    </lineage>
</organism>
<sequence>VLRSEHCSHHPSEVHPEVGSCASHRLYVFAHVCMEECSERVPLSSTFSARKQQWRCSAGVGRQPQLKESFWQCFDPFVQL</sequence>
<accession>A0A915ASK4</accession>
<evidence type="ECO:0000313" key="2">
    <source>
        <dbReference type="WBParaSite" id="PgR015_g088_t03"/>
    </source>
</evidence>
<evidence type="ECO:0000313" key="1">
    <source>
        <dbReference type="Proteomes" id="UP000887569"/>
    </source>
</evidence>
<dbReference type="AlphaFoldDB" id="A0A915ASK4"/>
<proteinExistence type="predicted"/>